<keyword evidence="3" id="KW-1185">Reference proteome</keyword>
<evidence type="ECO:0000259" key="1">
    <source>
        <dbReference type="Pfam" id="PF07478"/>
    </source>
</evidence>
<dbReference type="eggNOG" id="ENOG502QSG2">
    <property type="taxonomic scope" value="Eukaryota"/>
</dbReference>
<dbReference type="SUPFAM" id="SSF56059">
    <property type="entry name" value="Glutathione synthetase ATP-binding domain-like"/>
    <property type="match status" value="1"/>
</dbReference>
<dbReference type="InterPro" id="IPR011095">
    <property type="entry name" value="Dala_Dala_lig_C"/>
</dbReference>
<dbReference type="HOGENOM" id="CLU_847337_0_0_1"/>
<reference evidence="3" key="1">
    <citation type="journal article" date="2014" name="Genome Announc.">
        <title>Draft genome sequence of Colletotrichum sublineola, a destructive pathogen of cultivated sorghum.</title>
        <authorList>
            <person name="Baroncelli R."/>
            <person name="Sanz-Martin J.M."/>
            <person name="Rech G.E."/>
            <person name="Sukno S.A."/>
            <person name="Thon M.R."/>
        </authorList>
    </citation>
    <scope>NUCLEOTIDE SEQUENCE [LARGE SCALE GENOMIC DNA]</scope>
    <source>
        <strain evidence="3">TX430BB</strain>
    </source>
</reference>
<name>A0A066XQK9_COLSU</name>
<sequence length="328" mass="37101">MKDHKTNLETPYFDAVCHDNNELNERLALVKSLAPTAEILVQDYIEGNEITVVLVEMGGAVVALEPVEHVLLTHKSPAKALPEPDVKSRDLSKQVATVTLIVDEPRRSNLRETAQKALEAVEMQGGSGLCEVRMRIDAATGEISVLKVNASPKIFYPRGSSPIDKVIELTYPGAHAALFDMLLATKSIQTKAYHQSHEIVCNFYRNYSKTYDNAWDLPIIEVIRHVMAVDFDCMHYLAPFIFTSVLSRMFMIACRSVSFEIYDTPEKHIEAINTKIGTTALYNNTKQFERFPTPKGWKVVFKKEQFLFQSPNSGTDVYGTLYRYEKQE</sequence>
<dbReference type="OrthoDB" id="66144at2759"/>
<dbReference type="PANTHER" id="PTHR23132">
    <property type="entry name" value="D-ALANINE--D-ALANINE LIGASE"/>
    <property type="match status" value="1"/>
</dbReference>
<organism evidence="2 3">
    <name type="scientific">Colletotrichum sublineola</name>
    <name type="common">Sorghum anthracnose fungus</name>
    <dbReference type="NCBI Taxonomy" id="1173701"/>
    <lineage>
        <taxon>Eukaryota</taxon>
        <taxon>Fungi</taxon>
        <taxon>Dikarya</taxon>
        <taxon>Ascomycota</taxon>
        <taxon>Pezizomycotina</taxon>
        <taxon>Sordariomycetes</taxon>
        <taxon>Hypocreomycetidae</taxon>
        <taxon>Glomerellales</taxon>
        <taxon>Glomerellaceae</taxon>
        <taxon>Colletotrichum</taxon>
        <taxon>Colletotrichum graminicola species complex</taxon>
    </lineage>
</organism>
<dbReference type="Pfam" id="PF07478">
    <property type="entry name" value="Dala_Dala_lig_C"/>
    <property type="match status" value="1"/>
</dbReference>
<dbReference type="PANTHER" id="PTHR23132:SF23">
    <property type="entry name" value="D-ALANINE--D-ALANINE LIGASE B"/>
    <property type="match status" value="1"/>
</dbReference>
<gene>
    <name evidence="2" type="ORF">CSUB01_12128</name>
</gene>
<dbReference type="GO" id="GO:0008716">
    <property type="term" value="F:D-alanine-D-alanine ligase activity"/>
    <property type="evidence" value="ECO:0007669"/>
    <property type="project" value="InterPro"/>
</dbReference>
<proteinExistence type="predicted"/>
<feature type="domain" description="D-alanine--D-alanine ligase C-terminal" evidence="1">
    <location>
        <begin position="18"/>
        <end position="152"/>
    </location>
</feature>
<evidence type="ECO:0000313" key="2">
    <source>
        <dbReference type="EMBL" id="KDN69984.1"/>
    </source>
</evidence>
<dbReference type="AlphaFoldDB" id="A0A066XQK9"/>
<evidence type="ECO:0000313" key="3">
    <source>
        <dbReference type="Proteomes" id="UP000027238"/>
    </source>
</evidence>
<protein>
    <recommendedName>
        <fullName evidence="1">D-alanine--D-alanine ligase C-terminal domain-containing protein</fullName>
    </recommendedName>
</protein>
<accession>A0A066XQK9</accession>
<dbReference type="EMBL" id="JMSE01000422">
    <property type="protein sequence ID" value="KDN69984.1"/>
    <property type="molecule type" value="Genomic_DNA"/>
</dbReference>
<comment type="caution">
    <text evidence="2">The sequence shown here is derived from an EMBL/GenBank/DDBJ whole genome shotgun (WGS) entry which is preliminary data.</text>
</comment>
<dbReference type="Proteomes" id="UP000027238">
    <property type="component" value="Unassembled WGS sequence"/>
</dbReference>
<dbReference type="Gene3D" id="3.30.470.20">
    <property type="entry name" value="ATP-grasp fold, B domain"/>
    <property type="match status" value="1"/>
</dbReference>